<reference evidence="3" key="1">
    <citation type="submission" date="2020-09" db="EMBL/GenBank/DDBJ databases">
        <title>Comparative genome analyses of four rice-infecting Rhizoctonia solani isolates reveal extensive enrichment of homogalacturonan modification genes.</title>
        <authorList>
            <person name="Lee D.-Y."/>
            <person name="Jeon J."/>
            <person name="Kim K.-T."/>
            <person name="Cheong K."/>
            <person name="Song H."/>
            <person name="Choi G."/>
            <person name="Ko J."/>
            <person name="Opiyo S.O."/>
            <person name="Zuo S."/>
            <person name="Madhav S."/>
            <person name="Lee Y.-H."/>
            <person name="Wang G.-L."/>
        </authorList>
    </citation>
    <scope>NUCLEOTIDE SEQUENCE</scope>
    <source>
        <strain evidence="3">AG1-IA B2</strain>
    </source>
</reference>
<dbReference type="Proteomes" id="UP000614334">
    <property type="component" value="Unassembled WGS sequence"/>
</dbReference>
<dbReference type="EMBL" id="JACYCF010000040">
    <property type="protein sequence ID" value="KAF8748408.1"/>
    <property type="molecule type" value="Genomic_DNA"/>
</dbReference>
<sequence>MRSKVTSQPEPKPAVGILTLLTSPSNKNVAESGLNSPTTLQQTSPTPQACTPTAPTLILTHIPSPPTPPYSPPLPSVQACLPAGNPASDQTGHVLIQLAQQLIQLPQPIQIDFNQIGYHPGNAQGCGTQMGLLSWTWSHDQYKWLHAGPSPNLGVAGVIMGFLFSSVYDTYAAKLSAPNNHPTVAEALAGPDAEEWQKAMAKEVSTFKKMDTYNLTNLPPGHKAIGNAWVFTLKRNANGTPARYKGRLVAQGFSQQPGINFDEMFAPVVRLDLIRLLLSIANQNDWDI</sequence>
<evidence type="ECO:0000259" key="2">
    <source>
        <dbReference type="Pfam" id="PF07727"/>
    </source>
</evidence>
<keyword evidence="3" id="KW-0548">Nucleotidyltransferase</keyword>
<feature type="region of interest" description="Disordered" evidence="1">
    <location>
        <begin position="26"/>
        <end position="53"/>
    </location>
</feature>
<organism evidence="3 4">
    <name type="scientific">Rhizoctonia solani</name>
    <dbReference type="NCBI Taxonomy" id="456999"/>
    <lineage>
        <taxon>Eukaryota</taxon>
        <taxon>Fungi</taxon>
        <taxon>Dikarya</taxon>
        <taxon>Basidiomycota</taxon>
        <taxon>Agaricomycotina</taxon>
        <taxon>Agaricomycetes</taxon>
        <taxon>Cantharellales</taxon>
        <taxon>Ceratobasidiaceae</taxon>
        <taxon>Rhizoctonia</taxon>
    </lineage>
</organism>
<proteinExistence type="predicted"/>
<feature type="domain" description="Reverse transcriptase Ty1/copia-type" evidence="2">
    <location>
        <begin position="211"/>
        <end position="288"/>
    </location>
</feature>
<dbReference type="GO" id="GO:0003964">
    <property type="term" value="F:RNA-directed DNA polymerase activity"/>
    <property type="evidence" value="ECO:0007669"/>
    <property type="project" value="UniProtKB-KW"/>
</dbReference>
<evidence type="ECO:0000256" key="1">
    <source>
        <dbReference type="SAM" id="MobiDB-lite"/>
    </source>
</evidence>
<keyword evidence="3" id="KW-0808">Transferase</keyword>
<evidence type="ECO:0000313" key="4">
    <source>
        <dbReference type="Proteomes" id="UP000614334"/>
    </source>
</evidence>
<keyword evidence="3" id="KW-0695">RNA-directed DNA polymerase</keyword>
<gene>
    <name evidence="3" type="ORF">RHS01_10869</name>
</gene>
<dbReference type="InterPro" id="IPR013103">
    <property type="entry name" value="RVT_2"/>
</dbReference>
<protein>
    <submittedName>
        <fullName evidence="3">Reverse transcriptase (RNA-dependent DNA polymerase)</fullName>
    </submittedName>
</protein>
<feature type="compositionally biased region" description="Polar residues" evidence="1">
    <location>
        <begin position="26"/>
        <end position="35"/>
    </location>
</feature>
<dbReference type="AlphaFoldDB" id="A0A8H7I2K5"/>
<feature type="compositionally biased region" description="Low complexity" evidence="1">
    <location>
        <begin position="36"/>
        <end position="53"/>
    </location>
</feature>
<name>A0A8H7I2K5_9AGAM</name>
<evidence type="ECO:0000313" key="3">
    <source>
        <dbReference type="EMBL" id="KAF8748408.1"/>
    </source>
</evidence>
<dbReference type="Pfam" id="PF07727">
    <property type="entry name" value="RVT_2"/>
    <property type="match status" value="1"/>
</dbReference>
<comment type="caution">
    <text evidence="3">The sequence shown here is derived from an EMBL/GenBank/DDBJ whole genome shotgun (WGS) entry which is preliminary data.</text>
</comment>
<accession>A0A8H7I2K5</accession>